<sequence length="296" mass="31941">MRTYPGCMTDPLNVVASLASLGKASDPVAEEAAKAAASLWEKVLGPPSEALGSHLKKRVELWSEDALARRVLERAAQKADTSQPGSVPPRVAAGLFEQAQWADNEFVAEYLSGVLATARTTEGVDDRAVSWTAMVSRLSSDALRLHYVVYTALRKKLMGQDADVISHWTTKQLVFTYLDLVPRVDFGDADVWTGRLIAAAYTLEREGLLTAMTHGGADHLTGLPYRNYQLPVPGDMLITATTVEGCRLYLQAHGLGDRWASAIGDADTAFEHWPGVAPAVASVPATWLEDLPRAAG</sequence>
<dbReference type="EMBL" id="BJUU01000029">
    <property type="protein sequence ID" value="GEK81498.1"/>
    <property type="molecule type" value="Genomic_DNA"/>
</dbReference>
<organism evidence="1 2">
    <name type="scientific">Agrococcus baldri</name>
    <dbReference type="NCBI Taxonomy" id="153730"/>
    <lineage>
        <taxon>Bacteria</taxon>
        <taxon>Bacillati</taxon>
        <taxon>Actinomycetota</taxon>
        <taxon>Actinomycetes</taxon>
        <taxon>Micrococcales</taxon>
        <taxon>Microbacteriaceae</taxon>
        <taxon>Agrococcus</taxon>
    </lineage>
</organism>
<evidence type="ECO:0000313" key="2">
    <source>
        <dbReference type="Proteomes" id="UP000321749"/>
    </source>
</evidence>
<accession>A0AA87RM49</accession>
<dbReference type="AlphaFoldDB" id="A0AA87RM49"/>
<name>A0AA87RM49_9MICO</name>
<proteinExistence type="predicted"/>
<keyword evidence="2" id="KW-1185">Reference proteome</keyword>
<reference evidence="1 2" key="1">
    <citation type="submission" date="2019-07" db="EMBL/GenBank/DDBJ databases">
        <title>Whole genome shotgun sequence of Agrococcus baldri NBRC 103055.</title>
        <authorList>
            <person name="Hosoyama A."/>
            <person name="Uohara A."/>
            <person name="Ohji S."/>
            <person name="Ichikawa N."/>
        </authorList>
    </citation>
    <scope>NUCLEOTIDE SEQUENCE [LARGE SCALE GENOMIC DNA]</scope>
    <source>
        <strain evidence="1 2">NBRC 103055</strain>
    </source>
</reference>
<gene>
    <name evidence="1" type="ORF">ABA31_28490</name>
</gene>
<protein>
    <submittedName>
        <fullName evidence="1">Uncharacterized protein</fullName>
    </submittedName>
</protein>
<comment type="caution">
    <text evidence="1">The sequence shown here is derived from an EMBL/GenBank/DDBJ whole genome shotgun (WGS) entry which is preliminary data.</text>
</comment>
<dbReference type="Proteomes" id="UP000321749">
    <property type="component" value="Unassembled WGS sequence"/>
</dbReference>
<evidence type="ECO:0000313" key="1">
    <source>
        <dbReference type="EMBL" id="GEK81498.1"/>
    </source>
</evidence>